<feature type="compositionally biased region" description="Polar residues" evidence="1">
    <location>
        <begin position="236"/>
        <end position="252"/>
    </location>
</feature>
<dbReference type="EMBL" id="CM007379">
    <property type="protein sequence ID" value="OIV92269.1"/>
    <property type="molecule type" value="Genomic_DNA"/>
</dbReference>
<name>A0A4P1QQA0_LUPAN</name>
<organism evidence="2 3">
    <name type="scientific">Lupinus angustifolius</name>
    <name type="common">Narrow-leaved blue lupine</name>
    <dbReference type="NCBI Taxonomy" id="3871"/>
    <lineage>
        <taxon>Eukaryota</taxon>
        <taxon>Viridiplantae</taxon>
        <taxon>Streptophyta</taxon>
        <taxon>Embryophyta</taxon>
        <taxon>Tracheophyta</taxon>
        <taxon>Spermatophyta</taxon>
        <taxon>Magnoliopsida</taxon>
        <taxon>eudicotyledons</taxon>
        <taxon>Gunneridae</taxon>
        <taxon>Pentapetalae</taxon>
        <taxon>rosids</taxon>
        <taxon>fabids</taxon>
        <taxon>Fabales</taxon>
        <taxon>Fabaceae</taxon>
        <taxon>Papilionoideae</taxon>
        <taxon>50 kb inversion clade</taxon>
        <taxon>genistoids sensu lato</taxon>
        <taxon>core genistoids</taxon>
        <taxon>Genisteae</taxon>
        <taxon>Lupinus</taxon>
    </lineage>
</organism>
<reference evidence="2 3" key="1">
    <citation type="journal article" date="2017" name="Plant Biotechnol. J.">
        <title>A comprehensive draft genome sequence for lupin (Lupinus angustifolius), an emerging health food: insights into plant-microbe interactions and legume evolution.</title>
        <authorList>
            <person name="Hane J.K."/>
            <person name="Ming Y."/>
            <person name="Kamphuis L.G."/>
            <person name="Nelson M.N."/>
            <person name="Garg G."/>
            <person name="Atkins C.A."/>
            <person name="Bayer P.E."/>
            <person name="Bravo A."/>
            <person name="Bringans S."/>
            <person name="Cannon S."/>
            <person name="Edwards D."/>
            <person name="Foley R."/>
            <person name="Gao L.L."/>
            <person name="Harrison M.J."/>
            <person name="Huang W."/>
            <person name="Hurgobin B."/>
            <person name="Li S."/>
            <person name="Liu C.W."/>
            <person name="McGrath A."/>
            <person name="Morahan G."/>
            <person name="Murray J."/>
            <person name="Weller J."/>
            <person name="Jian J."/>
            <person name="Singh K.B."/>
        </authorList>
    </citation>
    <scope>NUCLEOTIDE SEQUENCE [LARGE SCALE GENOMIC DNA]</scope>
    <source>
        <strain evidence="3">cv. Tanjil</strain>
        <tissue evidence="2">Whole plant</tissue>
    </source>
</reference>
<protein>
    <submittedName>
        <fullName evidence="2">Uncharacterized protein</fullName>
    </submittedName>
</protein>
<proteinExistence type="predicted"/>
<dbReference type="Proteomes" id="UP000188354">
    <property type="component" value="Chromosome LG19"/>
</dbReference>
<gene>
    <name evidence="2" type="ORF">TanjilG_00287</name>
</gene>
<evidence type="ECO:0000313" key="3">
    <source>
        <dbReference type="Proteomes" id="UP000188354"/>
    </source>
</evidence>
<evidence type="ECO:0000313" key="2">
    <source>
        <dbReference type="EMBL" id="OIV92269.1"/>
    </source>
</evidence>
<sequence>MEGKTESHMTSAAAFVEGGIQESCDDACSISLEDFCVERAFYGSQELFEAVEHERSLRDRPSRNAAIFHHPAFGDFDFQPLRMGDTDFEEQIIQHLAAAAMGRAHHLGRREGICEHIFVLRGFAAHSSPVNQDGAGPSEFQSFSDSLRYKDSISKGTKGWKERLFSRTSSMPEFGSEARSEANVGIASVSRLVEFLQTRENNRVVGTSLSNHLEDRSIVDGSSNQNNVEGSRENFSHNNNTPAACSAGSHSS</sequence>
<evidence type="ECO:0000256" key="1">
    <source>
        <dbReference type="SAM" id="MobiDB-lite"/>
    </source>
</evidence>
<keyword evidence="3" id="KW-1185">Reference proteome</keyword>
<accession>A0A4P1QQA0</accession>
<feature type="region of interest" description="Disordered" evidence="1">
    <location>
        <begin position="216"/>
        <end position="252"/>
    </location>
</feature>
<dbReference type="AlphaFoldDB" id="A0A4P1QQA0"/>
<dbReference type="Gramene" id="OIV92269">
    <property type="protein sequence ID" value="OIV92269"/>
    <property type="gene ID" value="TanjilG_00287"/>
</dbReference>
<dbReference type="STRING" id="3871.A0A4P1QQA0"/>
<feature type="compositionally biased region" description="Polar residues" evidence="1">
    <location>
        <begin position="220"/>
        <end position="229"/>
    </location>
</feature>